<reference evidence="1 2" key="1">
    <citation type="submission" date="2014-09" db="EMBL/GenBank/DDBJ databases">
        <title>Draft genome sequence of an obligately methylotrophic methanogen, Methanococcoides methylutens, isolated from marine sediment.</title>
        <authorList>
            <person name="Guan Y."/>
            <person name="Ngugi D.K."/>
            <person name="Blom J."/>
            <person name="Ali S."/>
            <person name="Ferry J.G."/>
            <person name="Stingl U."/>
        </authorList>
    </citation>
    <scope>NUCLEOTIDE SEQUENCE [LARGE SCALE GENOMIC DNA]</scope>
    <source>
        <strain evidence="1 2">DSM 2657</strain>
    </source>
</reference>
<organism evidence="1 2">
    <name type="scientific">Methanococcoides methylutens</name>
    <dbReference type="NCBI Taxonomy" id="2226"/>
    <lineage>
        <taxon>Archaea</taxon>
        <taxon>Methanobacteriati</taxon>
        <taxon>Methanobacteriota</taxon>
        <taxon>Stenosarchaea group</taxon>
        <taxon>Methanomicrobia</taxon>
        <taxon>Methanosarcinales</taxon>
        <taxon>Methanosarcinaceae</taxon>
        <taxon>Methanococcoides</taxon>
    </lineage>
</organism>
<evidence type="ECO:0000313" key="2">
    <source>
        <dbReference type="Proteomes" id="UP000029859"/>
    </source>
</evidence>
<dbReference type="RefSeq" id="WP_135607241.1">
    <property type="nucleotide sequence ID" value="NZ_CAAGSM010000003.1"/>
</dbReference>
<name>A0A099T1T6_METMT</name>
<comment type="caution">
    <text evidence="1">The sequence shown here is derived from an EMBL/GenBank/DDBJ whole genome shotgun (WGS) entry which is preliminary data.</text>
</comment>
<accession>A0A099T1T6</accession>
<evidence type="ECO:0000313" key="1">
    <source>
        <dbReference type="EMBL" id="KGK98894.1"/>
    </source>
</evidence>
<keyword evidence="2" id="KW-1185">Reference proteome</keyword>
<gene>
    <name evidence="1" type="ORF">LI82_06280</name>
</gene>
<proteinExistence type="predicted"/>
<sequence length="67" mass="7520">MKLKVCFAISILVLAMIAGIAAADVPPLKYKDPDYQGQPAIYENRVVWHDYHNGSMDIYMYDLATGI</sequence>
<dbReference type="OrthoDB" id="146042at2157"/>
<protein>
    <submittedName>
        <fullName evidence="1">Uncharacterized protein</fullName>
    </submittedName>
</protein>
<dbReference type="Proteomes" id="UP000029859">
    <property type="component" value="Unassembled WGS sequence"/>
</dbReference>
<dbReference type="AlphaFoldDB" id="A0A099T1T6"/>
<dbReference type="EMBL" id="JRHO01000010">
    <property type="protein sequence ID" value="KGK98894.1"/>
    <property type="molecule type" value="Genomic_DNA"/>
</dbReference>